<dbReference type="Gene3D" id="3.30.70.100">
    <property type="match status" value="1"/>
</dbReference>
<name>A0A508SS24_9BRAD</name>
<dbReference type="PANTHER" id="PTHR40257:SF1">
    <property type="entry name" value="DUF1330 DOMAIN-CONTAINING PROTEIN"/>
    <property type="match status" value="1"/>
</dbReference>
<accession>A0A508SS24</accession>
<evidence type="ECO:0000313" key="1">
    <source>
        <dbReference type="EMBL" id="VIO65535.1"/>
    </source>
</evidence>
<evidence type="ECO:0000313" key="2">
    <source>
        <dbReference type="Proteomes" id="UP000328092"/>
    </source>
</evidence>
<keyword evidence="2" id="KW-1185">Reference proteome</keyword>
<dbReference type="OrthoDB" id="8909581at2"/>
<proteinExistence type="predicted"/>
<organism evidence="1 2">
    <name type="scientific">Bradyrhizobium ivorense</name>
    <dbReference type="NCBI Taxonomy" id="2511166"/>
    <lineage>
        <taxon>Bacteria</taxon>
        <taxon>Pseudomonadati</taxon>
        <taxon>Pseudomonadota</taxon>
        <taxon>Alphaproteobacteria</taxon>
        <taxon>Hyphomicrobiales</taxon>
        <taxon>Nitrobacteraceae</taxon>
        <taxon>Bradyrhizobium</taxon>
    </lineage>
</organism>
<dbReference type="InterPro" id="IPR011008">
    <property type="entry name" value="Dimeric_a/b-barrel"/>
</dbReference>
<dbReference type="PANTHER" id="PTHR40257">
    <property type="match status" value="1"/>
</dbReference>
<dbReference type="AlphaFoldDB" id="A0A508SS24"/>
<dbReference type="SUPFAM" id="SSF54909">
    <property type="entry name" value="Dimeric alpha+beta barrel"/>
    <property type="match status" value="1"/>
</dbReference>
<sequence length="146" mass="16117">MDTACHLEPTYLEPTWDAGRAFAQREIAGEMVMLNLLRFRAIADYSQSPELAPLRPISGAEAYDRYVAHTLPLLRKSGGDLLFMGEGGAFLIGPEGERWDRAMLIRQKSRGAFLAFAVAEAYLAGIGHRTAALSDSRLLPLIELPR</sequence>
<dbReference type="RefSeq" id="WP_139857408.1">
    <property type="nucleotide sequence ID" value="NZ_CAADFC020000004.1"/>
</dbReference>
<protein>
    <submittedName>
        <fullName evidence="1">Uncharacterized protein</fullName>
    </submittedName>
</protein>
<dbReference type="Proteomes" id="UP000328092">
    <property type="component" value="Unassembled WGS sequence"/>
</dbReference>
<gene>
    <name evidence="1" type="ORF">CI1B_06390</name>
</gene>
<reference evidence="1" key="1">
    <citation type="submission" date="2019-02" db="EMBL/GenBank/DDBJ databases">
        <authorList>
            <person name="Pothier F.J."/>
        </authorList>
    </citation>
    <scope>NUCLEOTIDE SEQUENCE</scope>
    <source>
        <strain evidence="1">CI-1B</strain>
    </source>
</reference>
<dbReference type="EMBL" id="CAADFC020000004">
    <property type="protein sequence ID" value="VIO65535.1"/>
    <property type="molecule type" value="Genomic_DNA"/>
</dbReference>
<comment type="caution">
    <text evidence="1">The sequence shown here is derived from an EMBL/GenBank/DDBJ whole genome shotgun (WGS) entry which is preliminary data.</text>
</comment>